<gene>
    <name evidence="1" type="ORF">LCGC14_0997010</name>
</gene>
<dbReference type="EMBL" id="LAZR01003826">
    <property type="protein sequence ID" value="KKN14342.1"/>
    <property type="molecule type" value="Genomic_DNA"/>
</dbReference>
<name>A0A0F9NQP3_9ZZZZ</name>
<protein>
    <submittedName>
        <fullName evidence="1">Uncharacterized protein</fullName>
    </submittedName>
</protein>
<comment type="caution">
    <text evidence="1">The sequence shown here is derived from an EMBL/GenBank/DDBJ whole genome shotgun (WGS) entry which is preliminary data.</text>
</comment>
<sequence length="62" mass="7180">MSEKIIRICNISKGLQMILLGGGKRMHWVMAISPDTTKEIRKSGIRDARKMRIPYETKVYTK</sequence>
<reference evidence="1" key="1">
    <citation type="journal article" date="2015" name="Nature">
        <title>Complex archaea that bridge the gap between prokaryotes and eukaryotes.</title>
        <authorList>
            <person name="Spang A."/>
            <person name="Saw J.H."/>
            <person name="Jorgensen S.L."/>
            <person name="Zaremba-Niedzwiedzka K."/>
            <person name="Martijn J."/>
            <person name="Lind A.E."/>
            <person name="van Eijk R."/>
            <person name="Schleper C."/>
            <person name="Guy L."/>
            <person name="Ettema T.J."/>
        </authorList>
    </citation>
    <scope>NUCLEOTIDE SEQUENCE</scope>
</reference>
<organism evidence="1">
    <name type="scientific">marine sediment metagenome</name>
    <dbReference type="NCBI Taxonomy" id="412755"/>
    <lineage>
        <taxon>unclassified sequences</taxon>
        <taxon>metagenomes</taxon>
        <taxon>ecological metagenomes</taxon>
    </lineage>
</organism>
<accession>A0A0F9NQP3</accession>
<proteinExistence type="predicted"/>
<evidence type="ECO:0000313" key="1">
    <source>
        <dbReference type="EMBL" id="KKN14342.1"/>
    </source>
</evidence>
<dbReference type="AlphaFoldDB" id="A0A0F9NQP3"/>